<proteinExistence type="predicted"/>
<evidence type="ECO:0000313" key="1">
    <source>
        <dbReference type="EMBL" id="KAK9794611.1"/>
    </source>
</evidence>
<sequence length="452" mass="50310">MKAEIDSQEFQAVKSYRLNEKKRAKNRRAQAAWYNRQRQCGRKQRGQNAQDAASEVAKAWERLEAERAAFAAERQAWFTASSDEFLSQQSWVAPSAEGLRVSNDDSFRVAVKKLGFPEVVLDVIHSVACQGFSMCGFSLPTRDEVDSWTIHNGTVRVRTHIPGIARLLHEADSKGCRRSLARVTDLMSSIMNMMKLVGATDRSTGCDLARIMLRVINQLPYEQHGQPPAFHWHKAAAGAQLSAEQRTCLLALQDCFHERLCSIRQRSADLPSDLHAFLCSHTGPSLAAGFSDTAQVEACEALLADMLKEEHAAASKFYFGFRTQVLTGLQNGRLYVASAPYQPDIDAICTALRGWDSYPALPLGAQQQQQPPRCIIKEEEQASTALAPGLPWQIDCHLPCPGEKYDQDQALSWGNLPHLKDEPHLHAEALSANDFDDLLLWFLEGRHAAASN</sequence>
<organism evidence="1 2">
    <name type="scientific">Symbiochloris irregularis</name>
    <dbReference type="NCBI Taxonomy" id="706552"/>
    <lineage>
        <taxon>Eukaryota</taxon>
        <taxon>Viridiplantae</taxon>
        <taxon>Chlorophyta</taxon>
        <taxon>core chlorophytes</taxon>
        <taxon>Trebouxiophyceae</taxon>
        <taxon>Trebouxiales</taxon>
        <taxon>Trebouxiaceae</taxon>
        <taxon>Symbiochloris</taxon>
    </lineage>
</organism>
<keyword evidence="2" id="KW-1185">Reference proteome</keyword>
<dbReference type="EMBL" id="JALJOQ010000137">
    <property type="protein sequence ID" value="KAK9794611.1"/>
    <property type="molecule type" value="Genomic_DNA"/>
</dbReference>
<accession>A0AAW1NTZ3</accession>
<protein>
    <recommendedName>
        <fullName evidence="3">BZIP domain-containing protein</fullName>
    </recommendedName>
</protein>
<dbReference type="AlphaFoldDB" id="A0AAW1NTZ3"/>
<reference evidence="1 2" key="1">
    <citation type="journal article" date="2024" name="Nat. Commun.">
        <title>Phylogenomics reveals the evolutionary origins of lichenization in chlorophyte algae.</title>
        <authorList>
            <person name="Puginier C."/>
            <person name="Libourel C."/>
            <person name="Otte J."/>
            <person name="Skaloud P."/>
            <person name="Haon M."/>
            <person name="Grisel S."/>
            <person name="Petersen M."/>
            <person name="Berrin J.G."/>
            <person name="Delaux P.M."/>
            <person name="Dal Grande F."/>
            <person name="Keller J."/>
        </authorList>
    </citation>
    <scope>NUCLEOTIDE SEQUENCE [LARGE SCALE GENOMIC DNA]</scope>
    <source>
        <strain evidence="1 2">SAG 2036</strain>
    </source>
</reference>
<comment type="caution">
    <text evidence="1">The sequence shown here is derived from an EMBL/GenBank/DDBJ whole genome shotgun (WGS) entry which is preliminary data.</text>
</comment>
<name>A0AAW1NTZ3_9CHLO</name>
<gene>
    <name evidence="1" type="ORF">WJX73_007800</name>
</gene>
<evidence type="ECO:0008006" key="3">
    <source>
        <dbReference type="Google" id="ProtNLM"/>
    </source>
</evidence>
<evidence type="ECO:0000313" key="2">
    <source>
        <dbReference type="Proteomes" id="UP001465755"/>
    </source>
</evidence>
<dbReference type="Proteomes" id="UP001465755">
    <property type="component" value="Unassembled WGS sequence"/>
</dbReference>